<gene>
    <name evidence="3" type="ORF">EV199_0137</name>
</gene>
<comment type="caution">
    <text evidence="3">The sequence shown here is derived from an EMBL/GenBank/DDBJ whole genome shotgun (WGS) entry which is preliminary data.</text>
</comment>
<evidence type="ECO:0000313" key="3">
    <source>
        <dbReference type="EMBL" id="RZS74293.1"/>
    </source>
</evidence>
<keyword evidence="4" id="KW-1185">Reference proteome</keyword>
<dbReference type="GO" id="GO:0005886">
    <property type="term" value="C:plasma membrane"/>
    <property type="evidence" value="ECO:0007669"/>
    <property type="project" value="UniProtKB-SubCell"/>
</dbReference>
<feature type="transmembrane region" description="Helical" evidence="1">
    <location>
        <begin position="237"/>
        <end position="256"/>
    </location>
</feature>
<feature type="transmembrane region" description="Helical" evidence="1">
    <location>
        <begin position="180"/>
        <end position="198"/>
    </location>
</feature>
<dbReference type="Pfam" id="PF12679">
    <property type="entry name" value="ABC2_membrane_2"/>
    <property type="match status" value="1"/>
</dbReference>
<evidence type="ECO:0000259" key="2">
    <source>
        <dbReference type="Pfam" id="PF09822"/>
    </source>
</evidence>
<keyword evidence="1" id="KW-0472">Membrane</keyword>
<evidence type="ECO:0000256" key="1">
    <source>
        <dbReference type="SAM" id="Phobius"/>
    </source>
</evidence>
<evidence type="ECO:0000313" key="4">
    <source>
        <dbReference type="Proteomes" id="UP000293874"/>
    </source>
</evidence>
<sequence>MKLIYKIAKTELRNLFYSPVAWFLAIAFLVQCAIYYTGIVGTLAKGQDWYLTNDPTFKEYPMSLTQTVFIGSFIGFFTVLMKNLYLFIPLLTMGMISKEMNSGTVKLLYSSPVKVRQIVLGKYLSILLYNIFLMLIMSVFVIDGLLSIKSPEVEVVIGPAIGFFLLIGAYTAIGMFMSSLTIYQIVSALATFLTFYVLSEIGKLWQQYDLVRDLTWFFSIRGRTEKMIRGLITTRDVMYYLLIIFMFVSFTMLRIKGARESKPWFVKATRYLSVFAAVLIIGYATSRPGFIGYWDTTLLQTNTIHEKTQKIIEQLGDEPVEVTLYSNLLGDAIHRAAPKFRNEYVWDLWEKYIRFKPNIDLKYVYYYDIEDGDSTLYKRYPGKNIQQLATMIADINDLNPSRFIPPGEIRKMIDLKPEGYGVVMHVKYKDRSAFLRTFPDTKFWPDESNVGAVFKRLAEGSNPKALFVTGDLERSIYKLGEREYALHTSLKEMRAALVNHSVDCDTISLDRNDIAPDVDLLVLADPKVKLSDVARAKIRQFADKGGNMLIIGEPGKQEVVNPVLQPFGVQLMNGTLVEITKNEMPHMVYPGVTIAGTELAIEDQMLRKYNRMLKAGLGIPRVLNEGVSGIATSDSGFTVKHLLVTKNRNAWAKVGKLVTDSADPVFVREEGDYKLDSFSTAVSLSRQVGNKEQRIIVCSDADFLSAIRLSGGNLGVAYYSWLIYNRYPIYTPPIGEPKDVLMTISVARAKIEKIVFIWVLPGLLLLLATILLIRRKRQ</sequence>
<dbReference type="EMBL" id="SGXA01000001">
    <property type="protein sequence ID" value="RZS74293.1"/>
    <property type="molecule type" value="Genomic_DNA"/>
</dbReference>
<feature type="domain" description="ABC-type uncharacterised transport system" evidence="2">
    <location>
        <begin position="466"/>
        <end position="706"/>
    </location>
</feature>
<reference evidence="3 4" key="1">
    <citation type="submission" date="2019-02" db="EMBL/GenBank/DDBJ databases">
        <title>Genomic Encyclopedia of Type Strains, Phase IV (KMG-IV): sequencing the most valuable type-strain genomes for metagenomic binning, comparative biology and taxonomic classification.</title>
        <authorList>
            <person name="Goeker M."/>
        </authorList>
    </citation>
    <scope>NUCLEOTIDE SEQUENCE [LARGE SCALE GENOMIC DNA]</scope>
    <source>
        <strain evidence="3 4">DSM 18116</strain>
    </source>
</reference>
<feature type="transmembrane region" description="Helical" evidence="1">
    <location>
        <begin position="268"/>
        <end position="286"/>
    </location>
</feature>
<dbReference type="Proteomes" id="UP000293874">
    <property type="component" value="Unassembled WGS sequence"/>
</dbReference>
<feature type="transmembrane region" description="Helical" evidence="1">
    <location>
        <begin position="126"/>
        <end position="149"/>
    </location>
</feature>
<dbReference type="Pfam" id="PF09822">
    <property type="entry name" value="ABC_transp_aux"/>
    <property type="match status" value="1"/>
</dbReference>
<feature type="transmembrane region" description="Helical" evidence="1">
    <location>
        <begin position="64"/>
        <end position="88"/>
    </location>
</feature>
<feature type="transmembrane region" description="Helical" evidence="1">
    <location>
        <begin position="755"/>
        <end position="773"/>
    </location>
</feature>
<proteinExistence type="predicted"/>
<keyword evidence="1" id="KW-0812">Transmembrane</keyword>
<feature type="transmembrane region" description="Helical" evidence="1">
    <location>
        <begin position="20"/>
        <end position="44"/>
    </location>
</feature>
<dbReference type="GO" id="GO:0140359">
    <property type="term" value="F:ABC-type transporter activity"/>
    <property type="evidence" value="ECO:0007669"/>
    <property type="project" value="InterPro"/>
</dbReference>
<dbReference type="InterPro" id="IPR019196">
    <property type="entry name" value="ABC_transp_unknown"/>
</dbReference>
<dbReference type="AlphaFoldDB" id="A0A4Q7MZA5"/>
<name>A0A4Q7MZA5_9BACT</name>
<feature type="transmembrane region" description="Helical" evidence="1">
    <location>
        <begin position="155"/>
        <end position="173"/>
    </location>
</feature>
<protein>
    <submittedName>
        <fullName evidence="3">ABC-2 type transport system permease protein</fullName>
    </submittedName>
</protein>
<dbReference type="RefSeq" id="WP_130538767.1">
    <property type="nucleotide sequence ID" value="NZ_CP042431.1"/>
</dbReference>
<dbReference type="OrthoDB" id="9794512at2"/>
<accession>A0A4Q7MZA5</accession>
<organism evidence="3 4">
    <name type="scientific">Pseudobacter ginsenosidimutans</name>
    <dbReference type="NCBI Taxonomy" id="661488"/>
    <lineage>
        <taxon>Bacteria</taxon>
        <taxon>Pseudomonadati</taxon>
        <taxon>Bacteroidota</taxon>
        <taxon>Chitinophagia</taxon>
        <taxon>Chitinophagales</taxon>
        <taxon>Chitinophagaceae</taxon>
        <taxon>Pseudobacter</taxon>
    </lineage>
</organism>
<keyword evidence="1" id="KW-1133">Transmembrane helix</keyword>